<evidence type="ECO:0000256" key="7">
    <source>
        <dbReference type="ARBA" id="ARBA00047899"/>
    </source>
</evidence>
<feature type="compositionally biased region" description="Acidic residues" evidence="9">
    <location>
        <begin position="256"/>
        <end position="289"/>
    </location>
</feature>
<dbReference type="PANTHER" id="PTHR43671">
    <property type="entry name" value="SERINE/THREONINE-PROTEIN KINASE NEK"/>
    <property type="match status" value="1"/>
</dbReference>
<evidence type="ECO:0000256" key="3">
    <source>
        <dbReference type="ARBA" id="ARBA00022679"/>
    </source>
</evidence>
<proteinExistence type="predicted"/>
<comment type="catalytic activity">
    <reaction evidence="8">
        <text>L-seryl-[protein] + ATP = O-phospho-L-seryl-[protein] + ADP + H(+)</text>
        <dbReference type="Rhea" id="RHEA:17989"/>
        <dbReference type="Rhea" id="RHEA-COMP:9863"/>
        <dbReference type="Rhea" id="RHEA-COMP:11604"/>
        <dbReference type="ChEBI" id="CHEBI:15378"/>
        <dbReference type="ChEBI" id="CHEBI:29999"/>
        <dbReference type="ChEBI" id="CHEBI:30616"/>
        <dbReference type="ChEBI" id="CHEBI:83421"/>
        <dbReference type="ChEBI" id="CHEBI:456216"/>
        <dbReference type="EC" id="2.7.11.1"/>
    </reaction>
</comment>
<keyword evidence="6" id="KW-0067">ATP-binding</keyword>
<evidence type="ECO:0000259" key="10">
    <source>
        <dbReference type="PROSITE" id="PS50011"/>
    </source>
</evidence>
<evidence type="ECO:0000313" key="12">
    <source>
        <dbReference type="Proteomes" id="UP001320245"/>
    </source>
</evidence>
<feature type="region of interest" description="Disordered" evidence="9">
    <location>
        <begin position="215"/>
        <end position="293"/>
    </location>
</feature>
<gene>
    <name evidence="11" type="ORF">SLS53_005334</name>
</gene>
<protein>
    <recommendedName>
        <fullName evidence="1">non-specific serine/threonine protein kinase</fullName>
        <ecNumber evidence="1">2.7.11.1</ecNumber>
    </recommendedName>
</protein>
<evidence type="ECO:0000256" key="5">
    <source>
        <dbReference type="ARBA" id="ARBA00022777"/>
    </source>
</evidence>
<feature type="compositionally biased region" description="Acidic residues" evidence="9">
    <location>
        <begin position="440"/>
        <end position="450"/>
    </location>
</feature>
<accession>A0AAN9U5R8</accession>
<dbReference type="InterPro" id="IPR011009">
    <property type="entry name" value="Kinase-like_dom_sf"/>
</dbReference>
<dbReference type="SUPFAM" id="SSF56112">
    <property type="entry name" value="Protein kinase-like (PK-like)"/>
    <property type="match status" value="1"/>
</dbReference>
<dbReference type="GO" id="GO:0004674">
    <property type="term" value="F:protein serine/threonine kinase activity"/>
    <property type="evidence" value="ECO:0007669"/>
    <property type="project" value="UniProtKB-KW"/>
</dbReference>
<dbReference type="EMBL" id="JAJSPL020000020">
    <property type="protein sequence ID" value="KAK7740491.1"/>
    <property type="molecule type" value="Genomic_DNA"/>
</dbReference>
<dbReference type="GO" id="GO:0005524">
    <property type="term" value="F:ATP binding"/>
    <property type="evidence" value="ECO:0007669"/>
    <property type="project" value="UniProtKB-KW"/>
</dbReference>
<keyword evidence="5" id="KW-0418">Kinase</keyword>
<dbReference type="GO" id="GO:0005634">
    <property type="term" value="C:nucleus"/>
    <property type="evidence" value="ECO:0007669"/>
    <property type="project" value="TreeGrafter"/>
</dbReference>
<reference evidence="11 12" key="1">
    <citation type="journal article" date="2023" name="PLoS ONE">
        <title>Cytospora paraplurivora sp. nov. isolated from orchards with fruit tree decline syndrome in Ontario, Canada.</title>
        <authorList>
            <person name="Ilyukhin E."/>
            <person name="Nguyen H.D.T."/>
            <person name="Castle A.J."/>
            <person name="Ellouze W."/>
        </authorList>
    </citation>
    <scope>NUCLEOTIDE SEQUENCE [LARGE SCALE GENOMIC DNA]</scope>
    <source>
        <strain evidence="11 12">FDS-564</strain>
    </source>
</reference>
<evidence type="ECO:0000256" key="9">
    <source>
        <dbReference type="SAM" id="MobiDB-lite"/>
    </source>
</evidence>
<evidence type="ECO:0000313" key="11">
    <source>
        <dbReference type="EMBL" id="KAK7740491.1"/>
    </source>
</evidence>
<comment type="catalytic activity">
    <reaction evidence="7">
        <text>L-threonyl-[protein] + ATP = O-phospho-L-threonyl-[protein] + ADP + H(+)</text>
        <dbReference type="Rhea" id="RHEA:46608"/>
        <dbReference type="Rhea" id="RHEA-COMP:11060"/>
        <dbReference type="Rhea" id="RHEA-COMP:11605"/>
        <dbReference type="ChEBI" id="CHEBI:15378"/>
        <dbReference type="ChEBI" id="CHEBI:30013"/>
        <dbReference type="ChEBI" id="CHEBI:30616"/>
        <dbReference type="ChEBI" id="CHEBI:61977"/>
        <dbReference type="ChEBI" id="CHEBI:456216"/>
        <dbReference type="EC" id="2.7.11.1"/>
    </reaction>
</comment>
<dbReference type="InterPro" id="IPR050660">
    <property type="entry name" value="NEK_Ser/Thr_kinase"/>
</dbReference>
<keyword evidence="12" id="KW-1185">Reference proteome</keyword>
<evidence type="ECO:0000256" key="8">
    <source>
        <dbReference type="ARBA" id="ARBA00048679"/>
    </source>
</evidence>
<evidence type="ECO:0000256" key="2">
    <source>
        <dbReference type="ARBA" id="ARBA00022527"/>
    </source>
</evidence>
<dbReference type="InterPro" id="IPR000719">
    <property type="entry name" value="Prot_kinase_dom"/>
</dbReference>
<evidence type="ECO:0000256" key="6">
    <source>
        <dbReference type="ARBA" id="ARBA00022840"/>
    </source>
</evidence>
<feature type="region of interest" description="Disordered" evidence="9">
    <location>
        <begin position="395"/>
        <end position="450"/>
    </location>
</feature>
<evidence type="ECO:0000256" key="4">
    <source>
        <dbReference type="ARBA" id="ARBA00022741"/>
    </source>
</evidence>
<dbReference type="Gene3D" id="1.10.510.10">
    <property type="entry name" value="Transferase(Phosphotransferase) domain 1"/>
    <property type="match status" value="1"/>
</dbReference>
<sequence length="450" mass="50644">MIKLVKAAVENDDTDGFKYDVPPEIRVSTTPQAVVPLPQADHFPKVLMWQRWTESQWALYMPFYNGGTLRDVIEDYSARGDAIPEHLIWHVAEQVGEALVYMHLGRPYGTAGALGPSTSSALPGWRPVYHRDIDDSNVFLHYPRTGHSQLLRAKYGAFPQVVLGDYGEAAIQGDDQAQIQLGVFPASTISPELKEWTDVYQFGCVLRRLCMAHIPEGTDEDSDDDESGNEDKEEEEPGDEEEEEEEEKAEVTKEEEGAEEGEESEEDDEFEAGDEVEEQGENTDSDGANDFDTWALHRPESHTLKFCNQFFGGQIYSDALIGLLERFERPNMGTRAVTNEPELVPSIAWVAETLLPEARRQLQQLRNPKASSVAHYTNLDVSWTKPETIKPFAVDQESDESMRGLKRIRDDAFGDGDFGRPRPKIQRLEMGPPVAKGDGEDIPEDLWENL</sequence>
<keyword evidence="4" id="KW-0547">Nucleotide-binding</keyword>
<dbReference type="PROSITE" id="PS50011">
    <property type="entry name" value="PROTEIN_KINASE_DOM"/>
    <property type="match status" value="1"/>
</dbReference>
<organism evidence="11 12">
    <name type="scientific">Cytospora paraplurivora</name>
    <dbReference type="NCBI Taxonomy" id="2898453"/>
    <lineage>
        <taxon>Eukaryota</taxon>
        <taxon>Fungi</taxon>
        <taxon>Dikarya</taxon>
        <taxon>Ascomycota</taxon>
        <taxon>Pezizomycotina</taxon>
        <taxon>Sordariomycetes</taxon>
        <taxon>Sordariomycetidae</taxon>
        <taxon>Diaporthales</taxon>
        <taxon>Cytosporaceae</taxon>
        <taxon>Cytospora</taxon>
    </lineage>
</organism>
<dbReference type="Proteomes" id="UP001320245">
    <property type="component" value="Unassembled WGS sequence"/>
</dbReference>
<dbReference type="AlphaFoldDB" id="A0AAN9U5R8"/>
<evidence type="ECO:0000256" key="1">
    <source>
        <dbReference type="ARBA" id="ARBA00012513"/>
    </source>
</evidence>
<feature type="domain" description="Protein kinase" evidence="10">
    <location>
        <begin position="1"/>
        <end position="347"/>
    </location>
</feature>
<keyword evidence="3" id="KW-0808">Transferase</keyword>
<feature type="compositionally biased region" description="Basic and acidic residues" evidence="9">
    <location>
        <begin position="400"/>
        <end position="420"/>
    </location>
</feature>
<keyword evidence="2" id="KW-0723">Serine/threonine-protein kinase</keyword>
<comment type="caution">
    <text evidence="11">The sequence shown here is derived from an EMBL/GenBank/DDBJ whole genome shotgun (WGS) entry which is preliminary data.</text>
</comment>
<dbReference type="PANTHER" id="PTHR43671:SF98">
    <property type="entry name" value="SERINE_THREONINE-PROTEIN KINASE NEK11"/>
    <property type="match status" value="1"/>
</dbReference>
<feature type="compositionally biased region" description="Acidic residues" evidence="9">
    <location>
        <begin position="217"/>
        <end position="248"/>
    </location>
</feature>
<name>A0AAN9U5R8_9PEZI</name>
<dbReference type="EC" id="2.7.11.1" evidence="1"/>